<dbReference type="EMBL" id="DS268460">
    <property type="protein sequence ID" value="EFP06174.1"/>
    <property type="molecule type" value="Genomic_DNA"/>
</dbReference>
<keyword evidence="2" id="KW-1133">Transmembrane helix</keyword>
<dbReference type="KEGG" id="crq:GCK72_011581"/>
<dbReference type="RefSeq" id="XP_003102295.2">
    <property type="nucleotide sequence ID" value="XM_003102247.2"/>
</dbReference>
<dbReference type="CTD" id="9814455"/>
<keyword evidence="2" id="KW-0812">Transmembrane</keyword>
<evidence type="ECO:0000256" key="1">
    <source>
        <dbReference type="RuleBase" id="RU000356"/>
    </source>
</evidence>
<feature type="domain" description="Globin" evidence="3">
    <location>
        <begin position="51"/>
        <end position="183"/>
    </location>
</feature>
<evidence type="ECO:0000313" key="4">
    <source>
        <dbReference type="EMBL" id="EFP06174.1"/>
    </source>
</evidence>
<dbReference type="InterPro" id="IPR009050">
    <property type="entry name" value="Globin-like_sf"/>
</dbReference>
<dbReference type="InterPro" id="IPR000971">
    <property type="entry name" value="Globin"/>
</dbReference>
<dbReference type="GeneID" id="9814455"/>
<dbReference type="GO" id="GO:0005344">
    <property type="term" value="F:oxygen carrier activity"/>
    <property type="evidence" value="ECO:0007669"/>
    <property type="project" value="UniProtKB-KW"/>
</dbReference>
<accession>E3MNQ8</accession>
<keyword evidence="1" id="KW-0349">Heme</keyword>
<keyword evidence="1" id="KW-0561">Oxygen transport</keyword>
<dbReference type="InParanoid" id="E3MNQ8"/>
<evidence type="ECO:0000256" key="2">
    <source>
        <dbReference type="SAM" id="Phobius"/>
    </source>
</evidence>
<dbReference type="PANTHER" id="PTHR47768:SF2">
    <property type="entry name" value="GLOBIN-RELATED"/>
    <property type="match status" value="1"/>
</dbReference>
<dbReference type="CDD" id="cd01040">
    <property type="entry name" value="Mb-like"/>
    <property type="match status" value="1"/>
</dbReference>
<dbReference type="FunCoup" id="E3MNQ8">
    <property type="interactions" value="2"/>
</dbReference>
<keyword evidence="2" id="KW-0472">Membrane</keyword>
<dbReference type="SUPFAM" id="SSF46458">
    <property type="entry name" value="Globin-like"/>
    <property type="match status" value="1"/>
</dbReference>
<dbReference type="OMA" id="IESTMTH"/>
<dbReference type="GO" id="GO:0020037">
    <property type="term" value="F:heme binding"/>
    <property type="evidence" value="ECO:0007669"/>
    <property type="project" value="InterPro"/>
</dbReference>
<organism evidence="5">
    <name type="scientific">Caenorhabditis remanei</name>
    <name type="common">Caenorhabditis vulgaris</name>
    <dbReference type="NCBI Taxonomy" id="31234"/>
    <lineage>
        <taxon>Eukaryota</taxon>
        <taxon>Metazoa</taxon>
        <taxon>Ecdysozoa</taxon>
        <taxon>Nematoda</taxon>
        <taxon>Chromadorea</taxon>
        <taxon>Rhabditida</taxon>
        <taxon>Rhabditina</taxon>
        <taxon>Rhabditomorpha</taxon>
        <taxon>Rhabditoidea</taxon>
        <taxon>Rhabditidae</taxon>
        <taxon>Peloderinae</taxon>
        <taxon>Caenorhabditis</taxon>
    </lineage>
</organism>
<dbReference type="Gene3D" id="1.10.490.10">
    <property type="entry name" value="Globins"/>
    <property type="match status" value="1"/>
</dbReference>
<keyword evidence="1" id="KW-0479">Metal-binding</keyword>
<protein>
    <submittedName>
        <fullName evidence="4">CRE-GLB-30 protein</fullName>
    </submittedName>
</protein>
<dbReference type="AlphaFoldDB" id="E3MNQ8"/>
<keyword evidence="1" id="KW-0408">Iron</keyword>
<gene>
    <name evidence="4" type="primary">Cre-glb-30</name>
    <name evidence="4" type="ORF">CRE_05912</name>
</gene>
<evidence type="ECO:0000313" key="5">
    <source>
        <dbReference type="Proteomes" id="UP000008281"/>
    </source>
</evidence>
<dbReference type="InterPro" id="IPR053341">
    <property type="entry name" value="Oxidative_stress_globin-like"/>
</dbReference>
<sequence>MKNQFSNSKNTKSEGFRNSNVHSFLIIKIFGLRIFLLFSFFSDPKMESLSHLTPIDREILNKSWAIVSKDMQQVAVNIFQMIFEQAPDAKLMFSFMMKDYKEDKKSNEFIFHAVRFLQVIESTMTHLDDPSQLDAVFLNLGKIHAKHEEQLGFSAHYWSVFKECVLFHFRKAMKAHNKFSKHKEMSFAEIDSAIILWREVLRFIIDRMKVGYCESGAIRKSNKQAINGQHSISGDDSHLSLETKQDLTQVKSYFSNTPKNTKNASSNRMASRHSVAVIRPNGTAQEPTTTTCSILKTIASMSPKCALRRRELSIIVPEYFICRRKSDVDVSDQSSSPSS</sequence>
<dbReference type="InterPro" id="IPR044399">
    <property type="entry name" value="Mb-like_M"/>
</dbReference>
<comment type="similarity">
    <text evidence="1">Belongs to the globin family.</text>
</comment>
<proteinExistence type="inferred from homology"/>
<dbReference type="eggNOG" id="KOG3378">
    <property type="taxonomic scope" value="Eukaryota"/>
</dbReference>
<dbReference type="GO" id="GO:0019825">
    <property type="term" value="F:oxygen binding"/>
    <property type="evidence" value="ECO:0007669"/>
    <property type="project" value="InterPro"/>
</dbReference>
<dbReference type="InterPro" id="IPR012292">
    <property type="entry name" value="Globin/Proto"/>
</dbReference>
<dbReference type="PANTHER" id="PTHR47768">
    <property type="entry name" value="GLOBIN RELATED-RELATED"/>
    <property type="match status" value="1"/>
</dbReference>
<reference evidence="4" key="1">
    <citation type="submission" date="2007-07" db="EMBL/GenBank/DDBJ databases">
        <title>PCAP assembly of the Caenorhabditis remanei genome.</title>
        <authorList>
            <consortium name="The Caenorhabditis remanei Sequencing Consortium"/>
            <person name="Wilson R.K."/>
        </authorList>
    </citation>
    <scope>NUCLEOTIDE SEQUENCE [LARGE SCALE GENOMIC DNA]</scope>
    <source>
        <strain evidence="4">PB4641</strain>
    </source>
</reference>
<name>E3MNQ8_CAERE</name>
<dbReference type="PROSITE" id="PS01033">
    <property type="entry name" value="GLOBIN"/>
    <property type="match status" value="1"/>
</dbReference>
<keyword evidence="1" id="KW-0813">Transport</keyword>
<dbReference type="HOGENOM" id="CLU_070675_0_0_1"/>
<dbReference type="OrthoDB" id="436496at2759"/>
<evidence type="ECO:0000259" key="3">
    <source>
        <dbReference type="PROSITE" id="PS01033"/>
    </source>
</evidence>
<keyword evidence="5" id="KW-1185">Reference proteome</keyword>
<dbReference type="STRING" id="31234.E3MNQ8"/>
<dbReference type="Proteomes" id="UP000008281">
    <property type="component" value="Unassembled WGS sequence"/>
</dbReference>
<dbReference type="Pfam" id="PF00042">
    <property type="entry name" value="Globin"/>
    <property type="match status" value="1"/>
</dbReference>
<feature type="transmembrane region" description="Helical" evidence="2">
    <location>
        <begin position="21"/>
        <end position="41"/>
    </location>
</feature>